<sequence>MRDETYGKKFRRIRKLKRLSLVKASTGVISKSSLARWELGYDNLSWGNVLKLLDQNNIYPVEFIENSKASYLGVNIKAIQSAFVRGQTSLLKKYALDALKSCKLDPLNEKVFFKAAVACDLYKKHTNKSICPKRVQVKLRLYFSNIIAENDYWNYKNIFFFKNIVMLLKGKEAYMFAYDLLDYAKQESLEQSSFRHIVLQALLETTNALIRKNIIYAKKILFEVKSLIFSDYDSLEKIEISFLDSAIKFIEEDETAELKALYNVLDYLEMKDLKYHLENNIMILTKLYKNIEFDSQIWEK</sequence>
<organism evidence="2 3">
    <name type="scientific">Lactobacillus panisapium</name>
    <dbReference type="NCBI Taxonomy" id="2012495"/>
    <lineage>
        <taxon>Bacteria</taxon>
        <taxon>Bacillati</taxon>
        <taxon>Bacillota</taxon>
        <taxon>Bacilli</taxon>
        <taxon>Lactobacillales</taxon>
        <taxon>Lactobacillaceae</taxon>
        <taxon>Lactobacillus</taxon>
    </lineage>
</organism>
<protein>
    <submittedName>
        <fullName evidence="2">Helix-turn-helix transcriptional regulator</fullName>
    </submittedName>
</protein>
<dbReference type="PANTHER" id="PTHR37038">
    <property type="entry name" value="TRANSCRIPTIONAL REGULATOR-RELATED"/>
    <property type="match status" value="1"/>
</dbReference>
<dbReference type="Gene3D" id="1.10.260.40">
    <property type="entry name" value="lambda repressor-like DNA-binding domains"/>
    <property type="match status" value="1"/>
</dbReference>
<dbReference type="SMART" id="SM00530">
    <property type="entry name" value="HTH_XRE"/>
    <property type="match status" value="1"/>
</dbReference>
<dbReference type="InterPro" id="IPR010982">
    <property type="entry name" value="Lambda_DNA-bd_dom_sf"/>
</dbReference>
<dbReference type="InterPro" id="IPR053163">
    <property type="entry name" value="HTH-type_regulator_Rgg"/>
</dbReference>
<evidence type="ECO:0000259" key="1">
    <source>
        <dbReference type="SMART" id="SM00530"/>
    </source>
</evidence>
<dbReference type="EMBL" id="CP048268">
    <property type="protein sequence ID" value="QYN53672.1"/>
    <property type="molecule type" value="Genomic_DNA"/>
</dbReference>
<reference evidence="2 3" key="1">
    <citation type="submission" date="2020-01" db="EMBL/GenBank/DDBJ databases">
        <title>Vast differences in strain-level diversity in the gut microbiota of two closely related honey bee species.</title>
        <authorList>
            <person name="Ellegaard K.M."/>
            <person name="Suenami S."/>
            <person name="Miyazaki R."/>
            <person name="Engel P."/>
        </authorList>
    </citation>
    <scope>NUCLEOTIDE SEQUENCE [LARGE SCALE GENOMIC DNA]</scope>
    <source>
        <strain evidence="2 3">ESL0416</strain>
    </source>
</reference>
<keyword evidence="3" id="KW-1185">Reference proteome</keyword>
<dbReference type="CDD" id="cd00093">
    <property type="entry name" value="HTH_XRE"/>
    <property type="match status" value="1"/>
</dbReference>
<gene>
    <name evidence="2" type="ORF">GYM71_09675</name>
</gene>
<evidence type="ECO:0000313" key="2">
    <source>
        <dbReference type="EMBL" id="QYN53672.1"/>
    </source>
</evidence>
<dbReference type="Proteomes" id="UP000826550">
    <property type="component" value="Chromosome"/>
</dbReference>
<name>A0ABX8WD40_9LACO</name>
<proteinExistence type="predicted"/>
<dbReference type="SUPFAM" id="SSF47413">
    <property type="entry name" value="lambda repressor-like DNA-binding domains"/>
    <property type="match status" value="1"/>
</dbReference>
<dbReference type="InterPro" id="IPR001387">
    <property type="entry name" value="Cro/C1-type_HTH"/>
</dbReference>
<dbReference type="RefSeq" id="WP_220220323.1">
    <property type="nucleotide sequence ID" value="NZ_CP048268.1"/>
</dbReference>
<accession>A0ABX8WD40</accession>
<evidence type="ECO:0000313" key="3">
    <source>
        <dbReference type="Proteomes" id="UP000826550"/>
    </source>
</evidence>
<feature type="domain" description="HTH cro/C1-type" evidence="1">
    <location>
        <begin position="9"/>
        <end position="63"/>
    </location>
</feature>